<organism evidence="2 3">
    <name type="scientific">Algoriphagus lacus</name>
    <dbReference type="NCBI Taxonomy" id="2056311"/>
    <lineage>
        <taxon>Bacteria</taxon>
        <taxon>Pseudomonadati</taxon>
        <taxon>Bacteroidota</taxon>
        <taxon>Cytophagia</taxon>
        <taxon>Cytophagales</taxon>
        <taxon>Cyclobacteriaceae</taxon>
        <taxon>Algoriphagus</taxon>
    </lineage>
</organism>
<dbReference type="Proteomes" id="UP000283522">
    <property type="component" value="Unassembled WGS sequence"/>
</dbReference>
<keyword evidence="1" id="KW-0812">Transmembrane</keyword>
<dbReference type="GO" id="GO:0004713">
    <property type="term" value="F:protein tyrosine kinase activity"/>
    <property type="evidence" value="ECO:0007669"/>
    <property type="project" value="TreeGrafter"/>
</dbReference>
<protein>
    <recommendedName>
        <fullName evidence="4">Polysaccharide chain length determinant N-terminal domain-containing protein</fullName>
    </recommendedName>
</protein>
<dbReference type="GO" id="GO:0005886">
    <property type="term" value="C:plasma membrane"/>
    <property type="evidence" value="ECO:0007669"/>
    <property type="project" value="TreeGrafter"/>
</dbReference>
<accession>A0A418PLP0</accession>
<dbReference type="PANTHER" id="PTHR32309:SF13">
    <property type="entry name" value="FERRIC ENTEROBACTIN TRANSPORT PROTEIN FEPE"/>
    <property type="match status" value="1"/>
</dbReference>
<keyword evidence="3" id="KW-1185">Reference proteome</keyword>
<comment type="caution">
    <text evidence="2">The sequence shown here is derived from an EMBL/GenBank/DDBJ whole genome shotgun (WGS) entry which is preliminary data.</text>
</comment>
<dbReference type="InterPro" id="IPR050445">
    <property type="entry name" value="Bact_polysacc_biosynth/exp"/>
</dbReference>
<evidence type="ECO:0000313" key="2">
    <source>
        <dbReference type="EMBL" id="RIW12370.1"/>
    </source>
</evidence>
<proteinExistence type="predicted"/>
<dbReference type="PANTHER" id="PTHR32309">
    <property type="entry name" value="TYROSINE-PROTEIN KINASE"/>
    <property type="match status" value="1"/>
</dbReference>
<dbReference type="AlphaFoldDB" id="A0A418PLP0"/>
<evidence type="ECO:0000313" key="3">
    <source>
        <dbReference type="Proteomes" id="UP000283522"/>
    </source>
</evidence>
<reference evidence="2 3" key="1">
    <citation type="submission" date="2018-09" db="EMBL/GenBank/DDBJ databases">
        <authorList>
            <person name="Wang X."/>
            <person name="Du Z."/>
        </authorList>
    </citation>
    <scope>NUCLEOTIDE SEQUENCE [LARGE SCALE GENOMIC DNA]</scope>
    <source>
        <strain evidence="2 3">N3</strain>
    </source>
</reference>
<evidence type="ECO:0008006" key="4">
    <source>
        <dbReference type="Google" id="ProtNLM"/>
    </source>
</evidence>
<dbReference type="EMBL" id="QXML01000014">
    <property type="protein sequence ID" value="RIW12370.1"/>
    <property type="molecule type" value="Genomic_DNA"/>
</dbReference>
<sequence length="385" mass="43917">MFSPKGAQLKKLRRMNKQVKDVFAQDQVKVAEVIQLLYQSKKLIIQFTVGFLILGIIYHISVTKEYESVSAKLSEIEDSELGGMGQLSGLAGLAGMSLPGSSNKFEATFPPELYPQLVYSKPFLKSLLEEEFYFQNIGKRVTLKEYLLRERPRSFLGKIKDWVFETLRNLTARKSMAGDSNFQTIIESETQFGKDFQVLTQQEEGLIGFLQRKIKIENEGKVINLSVKLSDPLASAELNSLIFHKIIDFVTNYRTEKQRINLGFIEQRATEAEENFVKAQVRLASFRDSNQGLISQQARSREEQLQAEYSMAFNIYNGLRQELESARLQLKNNTPIFTTFVNPSYPTNPSNLSFPVVIILSAFLGAFFGILFVSGKLYIEYQREN</sequence>
<feature type="transmembrane region" description="Helical" evidence="1">
    <location>
        <begin position="352"/>
        <end position="373"/>
    </location>
</feature>
<name>A0A418PLP0_9BACT</name>
<evidence type="ECO:0000256" key="1">
    <source>
        <dbReference type="SAM" id="Phobius"/>
    </source>
</evidence>
<feature type="transmembrane region" description="Helical" evidence="1">
    <location>
        <begin position="43"/>
        <end position="61"/>
    </location>
</feature>
<gene>
    <name evidence="2" type="ORF">D0X99_19035</name>
</gene>
<keyword evidence="1" id="KW-0472">Membrane</keyword>
<keyword evidence="1" id="KW-1133">Transmembrane helix</keyword>